<dbReference type="EMBL" id="NBSK02000001">
    <property type="protein sequence ID" value="KAJ0227543.1"/>
    <property type="molecule type" value="Genomic_DNA"/>
</dbReference>
<dbReference type="Pfam" id="PF07727">
    <property type="entry name" value="RVT_2"/>
    <property type="match status" value="1"/>
</dbReference>
<feature type="domain" description="Reverse transcriptase Ty1/copia-type" evidence="2">
    <location>
        <begin position="2"/>
        <end position="69"/>
    </location>
</feature>
<comment type="caution">
    <text evidence="3">The sequence shown here is derived from an EMBL/GenBank/DDBJ whole genome shotgun (WGS) entry which is preliminary data.</text>
</comment>
<reference evidence="3 4" key="1">
    <citation type="journal article" date="2017" name="Nat. Commun.">
        <title>Genome assembly with in vitro proximity ligation data and whole-genome triplication in lettuce.</title>
        <authorList>
            <person name="Reyes-Chin-Wo S."/>
            <person name="Wang Z."/>
            <person name="Yang X."/>
            <person name="Kozik A."/>
            <person name="Arikit S."/>
            <person name="Song C."/>
            <person name="Xia L."/>
            <person name="Froenicke L."/>
            <person name="Lavelle D.O."/>
            <person name="Truco M.J."/>
            <person name="Xia R."/>
            <person name="Zhu S."/>
            <person name="Xu C."/>
            <person name="Xu H."/>
            <person name="Xu X."/>
            <person name="Cox K."/>
            <person name="Korf I."/>
            <person name="Meyers B.C."/>
            <person name="Michelmore R.W."/>
        </authorList>
    </citation>
    <scope>NUCLEOTIDE SEQUENCE [LARGE SCALE GENOMIC DNA]</scope>
    <source>
        <strain evidence="4">cv. Salinas</strain>
        <tissue evidence="3">Seedlings</tissue>
    </source>
</reference>
<feature type="region of interest" description="Disordered" evidence="1">
    <location>
        <begin position="106"/>
        <end position="127"/>
    </location>
</feature>
<evidence type="ECO:0000313" key="4">
    <source>
        <dbReference type="Proteomes" id="UP000235145"/>
    </source>
</evidence>
<dbReference type="PANTHER" id="PTHR28632">
    <property type="entry name" value="TRANSLATION MACHINERY-ASSOCIATED PROTEIN 7"/>
    <property type="match status" value="1"/>
</dbReference>
<dbReference type="Proteomes" id="UP000235145">
    <property type="component" value="Unassembled WGS sequence"/>
</dbReference>
<evidence type="ECO:0000259" key="2">
    <source>
        <dbReference type="Pfam" id="PF07727"/>
    </source>
</evidence>
<dbReference type="InterPro" id="IPR013103">
    <property type="entry name" value="RVT_2"/>
</dbReference>
<evidence type="ECO:0000256" key="1">
    <source>
        <dbReference type="SAM" id="MobiDB-lite"/>
    </source>
</evidence>
<gene>
    <name evidence="3" type="ORF">LSAT_V11C100014630</name>
</gene>
<name>A0A9R1WT09_LACSA</name>
<dbReference type="InterPro" id="IPR015157">
    <property type="entry name" value="TMA7"/>
</dbReference>
<feature type="compositionally biased region" description="Basic and acidic residues" evidence="1">
    <location>
        <begin position="114"/>
        <end position="127"/>
    </location>
</feature>
<organism evidence="3 4">
    <name type="scientific">Lactuca sativa</name>
    <name type="common">Garden lettuce</name>
    <dbReference type="NCBI Taxonomy" id="4236"/>
    <lineage>
        <taxon>Eukaryota</taxon>
        <taxon>Viridiplantae</taxon>
        <taxon>Streptophyta</taxon>
        <taxon>Embryophyta</taxon>
        <taxon>Tracheophyta</taxon>
        <taxon>Spermatophyta</taxon>
        <taxon>Magnoliopsida</taxon>
        <taxon>eudicotyledons</taxon>
        <taxon>Gunneridae</taxon>
        <taxon>Pentapetalae</taxon>
        <taxon>asterids</taxon>
        <taxon>campanulids</taxon>
        <taxon>Asterales</taxon>
        <taxon>Asteraceae</taxon>
        <taxon>Cichorioideae</taxon>
        <taxon>Cichorieae</taxon>
        <taxon>Lactucinae</taxon>
        <taxon>Lactuca</taxon>
    </lineage>
</organism>
<sequence length="159" mass="18065">MDIHEINKLKQQLSIEFEMKDLGVAKQILEMSIVRDRVVGTLKLSQQKNIQKVLEKFNMTYAKPRSTPLGIGLGLLNVQTIGVSVRNRTCLDYKYGRGVFERIRRGKAKPLKQPKSEKKEYDEVDKANIQKKKDEEKALKELRAKAQKGALGGRLLGEG</sequence>
<keyword evidence="4" id="KW-1185">Reference proteome</keyword>
<dbReference type="AlphaFoldDB" id="A0A9R1WT09"/>
<accession>A0A9R1WT09</accession>
<evidence type="ECO:0000313" key="3">
    <source>
        <dbReference type="EMBL" id="KAJ0227543.1"/>
    </source>
</evidence>
<dbReference type="Pfam" id="PF09072">
    <property type="entry name" value="TMA7"/>
    <property type="match status" value="1"/>
</dbReference>
<proteinExistence type="predicted"/>
<protein>
    <recommendedName>
        <fullName evidence="2">Reverse transcriptase Ty1/copia-type domain-containing protein</fullName>
    </recommendedName>
</protein>